<proteinExistence type="predicted"/>
<evidence type="ECO:0000256" key="2">
    <source>
        <dbReference type="ARBA" id="ARBA00022692"/>
    </source>
</evidence>
<dbReference type="InterPro" id="IPR007016">
    <property type="entry name" value="O-antigen_ligase-rel_domated"/>
</dbReference>
<keyword evidence="4 5" id="KW-0472">Membrane</keyword>
<feature type="transmembrane region" description="Helical" evidence="5">
    <location>
        <begin position="114"/>
        <end position="134"/>
    </location>
</feature>
<evidence type="ECO:0000256" key="4">
    <source>
        <dbReference type="ARBA" id="ARBA00023136"/>
    </source>
</evidence>
<feature type="transmembrane region" description="Helical" evidence="5">
    <location>
        <begin position="89"/>
        <end position="107"/>
    </location>
</feature>
<dbReference type="Pfam" id="PF04932">
    <property type="entry name" value="Wzy_C"/>
    <property type="match status" value="1"/>
</dbReference>
<protein>
    <recommendedName>
        <fullName evidence="6">O-antigen ligase-related domain-containing protein</fullName>
    </recommendedName>
</protein>
<feature type="transmembrane region" description="Helical" evidence="5">
    <location>
        <begin position="224"/>
        <end position="242"/>
    </location>
</feature>
<evidence type="ECO:0000256" key="3">
    <source>
        <dbReference type="ARBA" id="ARBA00022989"/>
    </source>
</evidence>
<dbReference type="PANTHER" id="PTHR37422:SF22">
    <property type="entry name" value="SLR1515 PROTEIN"/>
    <property type="match status" value="1"/>
</dbReference>
<comment type="caution">
    <text evidence="7">The sequence shown here is derived from an EMBL/GenBank/DDBJ whole genome shotgun (WGS) entry which is preliminary data.</text>
</comment>
<feature type="domain" description="O-antigen ligase-related" evidence="6">
    <location>
        <begin position="255"/>
        <end position="405"/>
    </location>
</feature>
<sequence length="509" mass="56984">MSDYRFPITNYQLPITKYKSKIAMNSVWQQLTLANLPLSQWQSGSYLLNLAIGSLRSWRQSSWLMQWAEPLGFVLLALTFGLGPFVNNALVGVLMAAGAAFWVLLTVSDDRAIALTPIHLLVLLYWGIATVATAMSPVKAAAFTGWSKLTLYLLFFALMARILRSPRWRSWLIAVFLNVALVVSFYGVRQWIDKVPPLATWNDPTSTQADVTRVYSFLGNPNLLGSYLLPAIALSAAALFVWKGWGTKFLALTMLVVNCACLRYTDSRGAWIGFVALLVVFLVLLWYWYSPLMPRFWRTWALPLGLGGLAGALILGVALVEPLRDRVSSMFIGRGDSSNNFRINVWTAVIDMIRDRPILGIGPGNTAFNKVYPLYMKPRFTALSAYSVLLEIAVETGFIGLISFLWLMTVTVNQGLLQIKNLRDSQFNISNLEEESRNPKSKIQNLKSSQGFWLIGAIATLAGMMAHGFVDTVWYRPEVNMLWWLMVAIIASFYSNSQQQPDSVLTEGE</sequence>
<evidence type="ECO:0000256" key="1">
    <source>
        <dbReference type="ARBA" id="ARBA00004141"/>
    </source>
</evidence>
<reference evidence="7 8" key="1">
    <citation type="journal article" date="2020" name="Sci. Rep.">
        <title>A novel cyanobacterial geosmin producer, revising GeoA distribution and dispersion patterns in Bacteria.</title>
        <authorList>
            <person name="Churro C."/>
            <person name="Semedo-Aguiar A.P."/>
            <person name="Silva A.D."/>
            <person name="Pereira-Leal J.B."/>
            <person name="Leite R.B."/>
        </authorList>
    </citation>
    <scope>NUCLEOTIDE SEQUENCE [LARGE SCALE GENOMIC DNA]</scope>
    <source>
        <strain evidence="7 8">IPMA8</strain>
    </source>
</reference>
<feature type="transmembrane region" description="Helical" evidence="5">
    <location>
        <begin position="383"/>
        <end position="407"/>
    </location>
</feature>
<dbReference type="NCBIfam" id="TIGR00947">
    <property type="entry name" value="2A73"/>
    <property type="match status" value="1"/>
</dbReference>
<keyword evidence="8" id="KW-1185">Reference proteome</keyword>
<feature type="transmembrane region" description="Helical" evidence="5">
    <location>
        <begin position="271"/>
        <end position="289"/>
    </location>
</feature>
<feature type="transmembrane region" description="Helical" evidence="5">
    <location>
        <begin position="301"/>
        <end position="320"/>
    </location>
</feature>
<feature type="transmembrane region" description="Helical" evidence="5">
    <location>
        <begin position="481"/>
        <end position="497"/>
    </location>
</feature>
<feature type="transmembrane region" description="Helical" evidence="5">
    <location>
        <begin position="451"/>
        <end position="469"/>
    </location>
</feature>
<feature type="transmembrane region" description="Helical" evidence="5">
    <location>
        <begin position="140"/>
        <end position="159"/>
    </location>
</feature>
<keyword evidence="2 5" id="KW-0812">Transmembrane</keyword>
<evidence type="ECO:0000259" key="6">
    <source>
        <dbReference type="Pfam" id="PF04932"/>
    </source>
</evidence>
<feature type="transmembrane region" description="Helical" evidence="5">
    <location>
        <begin position="171"/>
        <end position="192"/>
    </location>
</feature>
<comment type="subcellular location">
    <subcellularLocation>
        <location evidence="1">Membrane</location>
        <topology evidence="1">Multi-pass membrane protein</topology>
    </subcellularLocation>
</comment>
<evidence type="ECO:0000313" key="8">
    <source>
        <dbReference type="Proteomes" id="UP000702425"/>
    </source>
</evidence>
<accession>A0ABX2CW36</accession>
<evidence type="ECO:0000256" key="5">
    <source>
        <dbReference type="SAM" id="Phobius"/>
    </source>
</evidence>
<dbReference type="EMBL" id="SRRZ01000025">
    <property type="protein sequence ID" value="NQE34128.1"/>
    <property type="molecule type" value="Genomic_DNA"/>
</dbReference>
<dbReference type="InterPro" id="IPR006007">
    <property type="entry name" value="Inorganic_carbon_transpt"/>
</dbReference>
<keyword evidence="3 5" id="KW-1133">Transmembrane helix</keyword>
<organism evidence="7 8">
    <name type="scientific">Microcoleus asticus IPMA8</name>
    <dbReference type="NCBI Taxonomy" id="2563858"/>
    <lineage>
        <taxon>Bacteria</taxon>
        <taxon>Bacillati</taxon>
        <taxon>Cyanobacteriota</taxon>
        <taxon>Cyanophyceae</taxon>
        <taxon>Oscillatoriophycideae</taxon>
        <taxon>Oscillatoriales</taxon>
        <taxon>Microcoleaceae</taxon>
        <taxon>Microcoleus</taxon>
        <taxon>Microcoleus asticus</taxon>
    </lineage>
</organism>
<gene>
    <name evidence="7" type="ORF">E5S67_01851</name>
</gene>
<dbReference type="Proteomes" id="UP000702425">
    <property type="component" value="Unassembled WGS sequence"/>
</dbReference>
<dbReference type="PANTHER" id="PTHR37422">
    <property type="entry name" value="TEICHURONIC ACID BIOSYNTHESIS PROTEIN TUAE"/>
    <property type="match status" value="1"/>
</dbReference>
<evidence type="ECO:0000313" key="7">
    <source>
        <dbReference type="EMBL" id="NQE34128.1"/>
    </source>
</evidence>
<dbReference type="InterPro" id="IPR051533">
    <property type="entry name" value="WaaL-like"/>
</dbReference>
<name>A0ABX2CW36_9CYAN</name>